<feature type="non-terminal residue" evidence="1">
    <location>
        <position position="30"/>
    </location>
</feature>
<dbReference type="EMBL" id="BMAW01061331">
    <property type="protein sequence ID" value="GFT30650.1"/>
    <property type="molecule type" value="Genomic_DNA"/>
</dbReference>
<protein>
    <submittedName>
        <fullName evidence="1">Uncharacterized protein</fullName>
    </submittedName>
</protein>
<accession>A0A8X6NRG6</accession>
<keyword evidence="2" id="KW-1185">Reference proteome</keyword>
<dbReference type="Proteomes" id="UP000887013">
    <property type="component" value="Unassembled WGS sequence"/>
</dbReference>
<name>A0A8X6NRG6_NEPPI</name>
<sequence>MIKFGLRDDPTSDTVMINADIRNVGFRPIL</sequence>
<evidence type="ECO:0000313" key="1">
    <source>
        <dbReference type="EMBL" id="GFT30650.1"/>
    </source>
</evidence>
<organism evidence="1 2">
    <name type="scientific">Nephila pilipes</name>
    <name type="common">Giant wood spider</name>
    <name type="synonym">Nephila maculata</name>
    <dbReference type="NCBI Taxonomy" id="299642"/>
    <lineage>
        <taxon>Eukaryota</taxon>
        <taxon>Metazoa</taxon>
        <taxon>Ecdysozoa</taxon>
        <taxon>Arthropoda</taxon>
        <taxon>Chelicerata</taxon>
        <taxon>Arachnida</taxon>
        <taxon>Araneae</taxon>
        <taxon>Araneomorphae</taxon>
        <taxon>Entelegynae</taxon>
        <taxon>Araneoidea</taxon>
        <taxon>Nephilidae</taxon>
        <taxon>Nephila</taxon>
    </lineage>
</organism>
<gene>
    <name evidence="1" type="ORF">NPIL_257511</name>
</gene>
<evidence type="ECO:0000313" key="2">
    <source>
        <dbReference type="Proteomes" id="UP000887013"/>
    </source>
</evidence>
<comment type="caution">
    <text evidence="1">The sequence shown here is derived from an EMBL/GenBank/DDBJ whole genome shotgun (WGS) entry which is preliminary data.</text>
</comment>
<reference evidence="1" key="1">
    <citation type="submission" date="2020-08" db="EMBL/GenBank/DDBJ databases">
        <title>Multicomponent nature underlies the extraordinary mechanical properties of spider dragline silk.</title>
        <authorList>
            <person name="Kono N."/>
            <person name="Nakamura H."/>
            <person name="Mori M."/>
            <person name="Yoshida Y."/>
            <person name="Ohtoshi R."/>
            <person name="Malay A.D."/>
            <person name="Moran D.A.P."/>
            <person name="Tomita M."/>
            <person name="Numata K."/>
            <person name="Arakawa K."/>
        </authorList>
    </citation>
    <scope>NUCLEOTIDE SEQUENCE</scope>
</reference>
<dbReference type="AlphaFoldDB" id="A0A8X6NRG6"/>
<proteinExistence type="predicted"/>